<dbReference type="InterPro" id="IPR045054">
    <property type="entry name" value="P4HA-like"/>
</dbReference>
<dbReference type="InterPro" id="IPR011990">
    <property type="entry name" value="TPR-like_helical_dom_sf"/>
</dbReference>
<dbReference type="InterPro" id="IPR013547">
    <property type="entry name" value="P4H_N"/>
</dbReference>
<keyword evidence="3" id="KW-0408">Iron</keyword>
<evidence type="ECO:0000259" key="5">
    <source>
        <dbReference type="Pfam" id="PF08336"/>
    </source>
</evidence>
<evidence type="ECO:0000256" key="4">
    <source>
        <dbReference type="PROSITE-ProRule" id="PRU00339"/>
    </source>
</evidence>
<feature type="domain" description="Prolyl 4-hydroxylase N-terminal" evidence="5">
    <location>
        <begin position="14"/>
        <end position="142"/>
    </location>
</feature>
<evidence type="ECO:0000256" key="1">
    <source>
        <dbReference type="ARBA" id="ARBA00022723"/>
    </source>
</evidence>
<dbReference type="GO" id="GO:0031418">
    <property type="term" value="F:L-ascorbic acid binding"/>
    <property type="evidence" value="ECO:0007669"/>
    <property type="project" value="UniProtKB-KW"/>
</dbReference>
<evidence type="ECO:0000256" key="2">
    <source>
        <dbReference type="ARBA" id="ARBA00022896"/>
    </source>
</evidence>
<evidence type="ECO:0000256" key="3">
    <source>
        <dbReference type="ARBA" id="ARBA00023004"/>
    </source>
</evidence>
<dbReference type="InterPro" id="IPR019734">
    <property type="entry name" value="TPR_rpt"/>
</dbReference>
<evidence type="ECO:0000313" key="7">
    <source>
        <dbReference type="Proteomes" id="UP000678393"/>
    </source>
</evidence>
<dbReference type="Gene3D" id="1.25.40.10">
    <property type="entry name" value="Tetratricopeptide repeat domain"/>
    <property type="match status" value="1"/>
</dbReference>
<keyword evidence="4" id="KW-0802">TPR repeat</keyword>
<dbReference type="Pfam" id="PF13181">
    <property type="entry name" value="TPR_8"/>
    <property type="match status" value="1"/>
</dbReference>
<keyword evidence="1" id="KW-0479">Metal-binding</keyword>
<organism evidence="6 7">
    <name type="scientific">Candidula unifasciata</name>
    <dbReference type="NCBI Taxonomy" id="100452"/>
    <lineage>
        <taxon>Eukaryota</taxon>
        <taxon>Metazoa</taxon>
        <taxon>Spiralia</taxon>
        <taxon>Lophotrochozoa</taxon>
        <taxon>Mollusca</taxon>
        <taxon>Gastropoda</taxon>
        <taxon>Heterobranchia</taxon>
        <taxon>Euthyneura</taxon>
        <taxon>Panpulmonata</taxon>
        <taxon>Eupulmonata</taxon>
        <taxon>Stylommatophora</taxon>
        <taxon>Helicina</taxon>
        <taxon>Helicoidea</taxon>
        <taxon>Geomitridae</taxon>
        <taxon>Candidula</taxon>
    </lineage>
</organism>
<feature type="repeat" description="TPR" evidence="4">
    <location>
        <begin position="202"/>
        <end position="235"/>
    </location>
</feature>
<name>A0A8S3YCA4_9EUPU</name>
<dbReference type="SUPFAM" id="SSF48452">
    <property type="entry name" value="TPR-like"/>
    <property type="match status" value="1"/>
</dbReference>
<comment type="caution">
    <text evidence="6">The sequence shown here is derived from an EMBL/GenBank/DDBJ whole genome shotgun (WGS) entry which is preliminary data.</text>
</comment>
<dbReference type="PANTHER" id="PTHR10869:SF244">
    <property type="entry name" value="PROLYL 4-HYDROXYLASE SUBUNIT ALPHA-2"/>
    <property type="match status" value="1"/>
</dbReference>
<dbReference type="Pfam" id="PF08336">
    <property type="entry name" value="P4Ha_N"/>
    <property type="match status" value="1"/>
</dbReference>
<dbReference type="EMBL" id="CAJHNH020000012">
    <property type="protein sequence ID" value="CAG5114587.1"/>
    <property type="molecule type" value="Genomic_DNA"/>
</dbReference>
<dbReference type="GO" id="GO:0046872">
    <property type="term" value="F:metal ion binding"/>
    <property type="evidence" value="ECO:0007669"/>
    <property type="project" value="UniProtKB-KW"/>
</dbReference>
<protein>
    <recommendedName>
        <fullName evidence="5">Prolyl 4-hydroxylase N-terminal domain-containing protein</fullName>
    </recommendedName>
</protein>
<reference evidence="6" key="1">
    <citation type="submission" date="2021-04" db="EMBL/GenBank/DDBJ databases">
        <authorList>
            <consortium name="Molecular Ecology Group"/>
        </authorList>
    </citation>
    <scope>NUCLEOTIDE SEQUENCE</scope>
</reference>
<keyword evidence="2" id="KW-0847">Vitamin C</keyword>
<dbReference type="Gene3D" id="2.60.120.620">
    <property type="entry name" value="q2cbj1_9rhob like domain"/>
    <property type="match status" value="1"/>
</dbReference>
<dbReference type="PANTHER" id="PTHR10869">
    <property type="entry name" value="PROLYL 4-HYDROXYLASE ALPHA SUBUNIT"/>
    <property type="match status" value="1"/>
</dbReference>
<feature type="non-terminal residue" evidence="6">
    <location>
        <position position="1"/>
    </location>
</feature>
<proteinExistence type="predicted"/>
<evidence type="ECO:0000313" key="6">
    <source>
        <dbReference type="EMBL" id="CAG5114587.1"/>
    </source>
</evidence>
<dbReference type="AlphaFoldDB" id="A0A8S3YCA4"/>
<sequence>MMFHISFTEVYTSSRKIQDMVLQEQQILNNLQAAVTELRNETALLLFSKFYRDRVFKVEKRRYATNPRETLSHPNGIYFYIKHFATDYENIRSVLEHAQSWSVRKYLSSVADQADVRGALRSFLRLQTVYNLSTSDMIRGNYFGRLGPELGQEDVMEIGRAALDSGRVERAIEWLEAALQLVDNKEPTVGFHLFESGTSLTGQIQALLGRAYNHQGDRQKATEMYKMAVSLDPQNVQVKQLERELEFRPPLAVDPSTQRPFKEELGRLCKLQNKLTKNKFDRRLNCTYRQVLLPYYRFKMELISVTPYVALFFDVITDEEINGLTNYATDKLKRGVVLAGRESIFVESRTSDTYFVTNEESPIADRLSKRTGAILGLEAAHDKQDSFLSSDPFQVVNYGMGGHYDVHLDSVNK</sequence>
<accession>A0A8S3YCA4</accession>
<dbReference type="Proteomes" id="UP000678393">
    <property type="component" value="Unassembled WGS sequence"/>
</dbReference>
<keyword evidence="7" id="KW-1185">Reference proteome</keyword>
<gene>
    <name evidence="6" type="ORF">CUNI_LOCUS145</name>
</gene>
<dbReference type="GO" id="GO:0005783">
    <property type="term" value="C:endoplasmic reticulum"/>
    <property type="evidence" value="ECO:0007669"/>
    <property type="project" value="InterPro"/>
</dbReference>
<dbReference type="PROSITE" id="PS50005">
    <property type="entry name" value="TPR"/>
    <property type="match status" value="1"/>
</dbReference>
<dbReference type="SMART" id="SM00028">
    <property type="entry name" value="TPR"/>
    <property type="match status" value="2"/>
</dbReference>
<dbReference type="OrthoDB" id="420380at2759"/>
<dbReference type="GO" id="GO:0004656">
    <property type="term" value="F:procollagen-proline 4-dioxygenase activity"/>
    <property type="evidence" value="ECO:0007669"/>
    <property type="project" value="InterPro"/>
</dbReference>